<dbReference type="EMBL" id="AMQN01015883">
    <property type="status" value="NOT_ANNOTATED_CDS"/>
    <property type="molecule type" value="Genomic_DNA"/>
</dbReference>
<dbReference type="HOGENOM" id="CLU_1614956_0_0_1"/>
<dbReference type="EnsemblMetazoa" id="CapteT201445">
    <property type="protein sequence ID" value="CapteP201445"/>
    <property type="gene ID" value="CapteG201445"/>
</dbReference>
<reference evidence="3" key="1">
    <citation type="submission" date="2012-12" db="EMBL/GenBank/DDBJ databases">
        <authorList>
            <person name="Hellsten U."/>
            <person name="Grimwood J."/>
            <person name="Chapman J.A."/>
            <person name="Shapiro H."/>
            <person name="Aerts A."/>
            <person name="Otillar R.P."/>
            <person name="Terry A.Y."/>
            <person name="Boore J.L."/>
            <person name="Simakov O."/>
            <person name="Marletaz F."/>
            <person name="Cho S.-J."/>
            <person name="Edsinger-Gonzales E."/>
            <person name="Havlak P."/>
            <person name="Kuo D.-H."/>
            <person name="Larsson T."/>
            <person name="Lv J."/>
            <person name="Arendt D."/>
            <person name="Savage R."/>
            <person name="Osoegawa K."/>
            <person name="de Jong P."/>
            <person name="Lindberg D.R."/>
            <person name="Seaver E.C."/>
            <person name="Weisblat D.A."/>
            <person name="Putnam N.H."/>
            <person name="Grigoriev I.V."/>
            <person name="Rokhsar D.S."/>
        </authorList>
    </citation>
    <scope>NUCLEOTIDE SEQUENCE</scope>
    <source>
        <strain evidence="3">I ESC-2004</strain>
    </source>
</reference>
<dbReference type="InterPro" id="IPR053134">
    <property type="entry name" value="RNA-dir_DNA_polymerase"/>
</dbReference>
<dbReference type="PANTHER" id="PTHR24559:SF444">
    <property type="entry name" value="REVERSE TRANSCRIPTASE DOMAIN-CONTAINING PROTEIN"/>
    <property type="match status" value="1"/>
</dbReference>
<sequence>MDVKLLKLLENIELAFLLHLALETRSTECAWRGSPLGRRWIEDLDHRLDRIQEQKDQLLDQLVDGRWWIRTLVNWPSQVVEPGKRSDSGIEPIKQRHRRVPASMYEEVKEHLKMMLDCKVIQPSHSTWQSPTIEEHMENLKEVFVRLRDSGLKLKPSKCKFLKKK</sequence>
<proteinExistence type="predicted"/>
<evidence type="ECO:0008006" key="4">
    <source>
        <dbReference type="Google" id="ProtNLM"/>
    </source>
</evidence>
<dbReference type="Proteomes" id="UP000014760">
    <property type="component" value="Unassembled WGS sequence"/>
</dbReference>
<reference evidence="1 3" key="2">
    <citation type="journal article" date="2013" name="Nature">
        <title>Insights into bilaterian evolution from three spiralian genomes.</title>
        <authorList>
            <person name="Simakov O."/>
            <person name="Marletaz F."/>
            <person name="Cho S.J."/>
            <person name="Edsinger-Gonzales E."/>
            <person name="Havlak P."/>
            <person name="Hellsten U."/>
            <person name="Kuo D.H."/>
            <person name="Larsson T."/>
            <person name="Lv J."/>
            <person name="Arendt D."/>
            <person name="Savage R."/>
            <person name="Osoegawa K."/>
            <person name="de Jong P."/>
            <person name="Grimwood J."/>
            <person name="Chapman J.A."/>
            <person name="Shapiro H."/>
            <person name="Aerts A."/>
            <person name="Otillar R.P."/>
            <person name="Terry A.Y."/>
            <person name="Boore J.L."/>
            <person name="Grigoriev I.V."/>
            <person name="Lindberg D.R."/>
            <person name="Seaver E.C."/>
            <person name="Weisblat D.A."/>
            <person name="Putnam N.H."/>
            <person name="Rokhsar D.S."/>
        </authorList>
    </citation>
    <scope>NUCLEOTIDE SEQUENCE</scope>
    <source>
        <strain evidence="1 3">I ESC-2004</strain>
    </source>
</reference>
<evidence type="ECO:0000313" key="2">
    <source>
        <dbReference type="EnsemblMetazoa" id="CapteP201445"/>
    </source>
</evidence>
<dbReference type="InterPro" id="IPR043128">
    <property type="entry name" value="Rev_trsase/Diguanyl_cyclase"/>
</dbReference>
<evidence type="ECO:0000313" key="1">
    <source>
        <dbReference type="EMBL" id="ELT87447.1"/>
    </source>
</evidence>
<dbReference type="Gene3D" id="3.10.10.10">
    <property type="entry name" value="HIV Type 1 Reverse Transcriptase, subunit A, domain 1"/>
    <property type="match status" value="1"/>
</dbReference>
<dbReference type="Gene3D" id="3.30.70.270">
    <property type="match status" value="1"/>
</dbReference>
<dbReference type="InterPro" id="IPR043502">
    <property type="entry name" value="DNA/RNA_pol_sf"/>
</dbReference>
<feature type="non-terminal residue" evidence="1">
    <location>
        <position position="165"/>
    </location>
</feature>
<name>R7T3R2_CAPTE</name>
<evidence type="ECO:0000313" key="3">
    <source>
        <dbReference type="Proteomes" id="UP000014760"/>
    </source>
</evidence>
<dbReference type="SUPFAM" id="SSF56672">
    <property type="entry name" value="DNA/RNA polymerases"/>
    <property type="match status" value="1"/>
</dbReference>
<keyword evidence="3" id="KW-1185">Reference proteome</keyword>
<dbReference type="OrthoDB" id="6139006at2759"/>
<dbReference type="PANTHER" id="PTHR24559">
    <property type="entry name" value="TRANSPOSON TY3-I GAG-POL POLYPROTEIN"/>
    <property type="match status" value="1"/>
</dbReference>
<protein>
    <recommendedName>
        <fullName evidence="4">Reverse transcriptase domain-containing protein</fullName>
    </recommendedName>
</protein>
<organism evidence="1">
    <name type="scientific">Capitella teleta</name>
    <name type="common">Polychaete worm</name>
    <dbReference type="NCBI Taxonomy" id="283909"/>
    <lineage>
        <taxon>Eukaryota</taxon>
        <taxon>Metazoa</taxon>
        <taxon>Spiralia</taxon>
        <taxon>Lophotrochozoa</taxon>
        <taxon>Annelida</taxon>
        <taxon>Polychaeta</taxon>
        <taxon>Sedentaria</taxon>
        <taxon>Scolecida</taxon>
        <taxon>Capitellidae</taxon>
        <taxon>Capitella</taxon>
    </lineage>
</organism>
<dbReference type="AlphaFoldDB" id="R7T3R2"/>
<dbReference type="EMBL" id="KB312313">
    <property type="protein sequence ID" value="ELT87447.1"/>
    <property type="molecule type" value="Genomic_DNA"/>
</dbReference>
<gene>
    <name evidence="1" type="ORF">CAPTEDRAFT_201445</name>
</gene>
<reference evidence="2" key="3">
    <citation type="submission" date="2015-06" db="UniProtKB">
        <authorList>
            <consortium name="EnsemblMetazoa"/>
        </authorList>
    </citation>
    <scope>IDENTIFICATION</scope>
</reference>
<accession>R7T3R2</accession>